<evidence type="ECO:0000256" key="2">
    <source>
        <dbReference type="ARBA" id="ARBA00022490"/>
    </source>
</evidence>
<dbReference type="InterPro" id="IPR027417">
    <property type="entry name" value="P-loop_NTPase"/>
</dbReference>
<dbReference type="PROSITE" id="PS50067">
    <property type="entry name" value="KINESIN_MOTOR_2"/>
    <property type="match status" value="1"/>
</dbReference>
<name>A0A915KT94_ROMCU</name>
<protein>
    <submittedName>
        <fullName evidence="13">Kinesin motor domain-containing protein</fullName>
    </submittedName>
</protein>
<feature type="region of interest" description="Disordered" evidence="10">
    <location>
        <begin position="113"/>
        <end position="139"/>
    </location>
</feature>
<dbReference type="InterPro" id="IPR019821">
    <property type="entry name" value="Kinesin_motor_CS"/>
</dbReference>
<evidence type="ECO:0000256" key="7">
    <source>
        <dbReference type="ARBA" id="ARBA00023212"/>
    </source>
</evidence>
<evidence type="ECO:0000259" key="11">
    <source>
        <dbReference type="PROSITE" id="PS50067"/>
    </source>
</evidence>
<proteinExistence type="inferred from homology"/>
<keyword evidence="6" id="KW-0505">Motor protein</keyword>
<dbReference type="Proteomes" id="UP000887565">
    <property type="component" value="Unplaced"/>
</dbReference>
<dbReference type="PROSITE" id="PS00411">
    <property type="entry name" value="KINESIN_MOTOR_1"/>
    <property type="match status" value="1"/>
</dbReference>
<comment type="similarity">
    <text evidence="8">Belongs to the TRAFAC class myosin-kinesin ATPase superfamily. Kinesin family.</text>
</comment>
<evidence type="ECO:0000256" key="10">
    <source>
        <dbReference type="SAM" id="MobiDB-lite"/>
    </source>
</evidence>
<evidence type="ECO:0000256" key="1">
    <source>
        <dbReference type="ARBA" id="ARBA00004245"/>
    </source>
</evidence>
<dbReference type="InterPro" id="IPR036961">
    <property type="entry name" value="Kinesin_motor_dom_sf"/>
</dbReference>
<dbReference type="SUPFAM" id="SSF52540">
    <property type="entry name" value="P-loop containing nucleoside triphosphate hydrolases"/>
    <property type="match status" value="1"/>
</dbReference>
<keyword evidence="9" id="KW-0175">Coiled coil</keyword>
<reference evidence="13" key="1">
    <citation type="submission" date="2022-11" db="UniProtKB">
        <authorList>
            <consortium name="WormBaseParasite"/>
        </authorList>
    </citation>
    <scope>IDENTIFICATION</scope>
</reference>
<dbReference type="PRINTS" id="PR00380">
    <property type="entry name" value="KINESINHEAVY"/>
</dbReference>
<dbReference type="PANTHER" id="PTHR47971:SF8">
    <property type="entry name" value="KINESIN-LIKE PROTEIN"/>
    <property type="match status" value="1"/>
</dbReference>
<dbReference type="GO" id="GO:0003777">
    <property type="term" value="F:microtubule motor activity"/>
    <property type="evidence" value="ECO:0007669"/>
    <property type="project" value="InterPro"/>
</dbReference>
<keyword evidence="5" id="KW-0067">ATP-binding</keyword>
<evidence type="ECO:0000256" key="6">
    <source>
        <dbReference type="ARBA" id="ARBA00023175"/>
    </source>
</evidence>
<dbReference type="GO" id="GO:0005524">
    <property type="term" value="F:ATP binding"/>
    <property type="evidence" value="ECO:0007669"/>
    <property type="project" value="UniProtKB-KW"/>
</dbReference>
<keyword evidence="2" id="KW-0963">Cytoplasm</keyword>
<dbReference type="InterPro" id="IPR001752">
    <property type="entry name" value="Kinesin_motor_dom"/>
</dbReference>
<keyword evidence="7" id="KW-0206">Cytoskeleton</keyword>
<organism evidence="12 13">
    <name type="scientific">Romanomermis culicivorax</name>
    <name type="common">Nematode worm</name>
    <dbReference type="NCBI Taxonomy" id="13658"/>
    <lineage>
        <taxon>Eukaryota</taxon>
        <taxon>Metazoa</taxon>
        <taxon>Ecdysozoa</taxon>
        <taxon>Nematoda</taxon>
        <taxon>Enoplea</taxon>
        <taxon>Dorylaimia</taxon>
        <taxon>Mermithida</taxon>
        <taxon>Mermithoidea</taxon>
        <taxon>Mermithidae</taxon>
        <taxon>Romanomermis</taxon>
    </lineage>
</organism>
<evidence type="ECO:0000256" key="3">
    <source>
        <dbReference type="ARBA" id="ARBA00022701"/>
    </source>
</evidence>
<sequence length="243" mass="27646">GSKKLYGKFSLIDLAGNERGADTISSDRVTRMEGAEINKSLLALKECIRALGRKNAHLPFRASKLTLVLRDSFIGDNARTCMIAMISPGMSSCEHTLNTLRYADRVKELGVDDIENTGPRNDDAAADRHNNNNDAGNEDELSEDLYNLQMAMDKIQHFEEKLVDEHHKCYNDMRRELEAHYNLLKSTEAVDYDTESYAKKLRSLVVSQMEQLNLVKNRADEFLTQLKQEELAAQKATKNHRRK</sequence>
<feature type="domain" description="Kinesin motor" evidence="11">
    <location>
        <begin position="1"/>
        <end position="109"/>
    </location>
</feature>
<comment type="caution">
    <text evidence="8">Lacks conserved residue(s) required for the propagation of feature annotation.</text>
</comment>
<dbReference type="InterPro" id="IPR027640">
    <property type="entry name" value="Kinesin-like_fam"/>
</dbReference>
<dbReference type="GO" id="GO:0008017">
    <property type="term" value="F:microtubule binding"/>
    <property type="evidence" value="ECO:0007669"/>
    <property type="project" value="InterPro"/>
</dbReference>
<dbReference type="WBParaSite" id="nRc.2.0.1.t41983-RA">
    <property type="protein sequence ID" value="nRc.2.0.1.t41983-RA"/>
    <property type="gene ID" value="nRc.2.0.1.g41983"/>
</dbReference>
<evidence type="ECO:0000313" key="12">
    <source>
        <dbReference type="Proteomes" id="UP000887565"/>
    </source>
</evidence>
<dbReference type="PANTHER" id="PTHR47971">
    <property type="entry name" value="KINESIN-RELATED PROTEIN 6"/>
    <property type="match status" value="1"/>
</dbReference>
<dbReference type="SMART" id="SM00129">
    <property type="entry name" value="KISc"/>
    <property type="match status" value="1"/>
</dbReference>
<keyword evidence="12" id="KW-1185">Reference proteome</keyword>
<dbReference type="GO" id="GO:0007019">
    <property type="term" value="P:microtubule depolymerization"/>
    <property type="evidence" value="ECO:0007669"/>
    <property type="project" value="TreeGrafter"/>
</dbReference>
<dbReference type="Gene3D" id="3.40.850.10">
    <property type="entry name" value="Kinesin motor domain"/>
    <property type="match status" value="1"/>
</dbReference>
<dbReference type="AlphaFoldDB" id="A0A915KT94"/>
<evidence type="ECO:0000256" key="5">
    <source>
        <dbReference type="ARBA" id="ARBA00022840"/>
    </source>
</evidence>
<dbReference type="Pfam" id="PF00225">
    <property type="entry name" value="Kinesin"/>
    <property type="match status" value="1"/>
</dbReference>
<evidence type="ECO:0000256" key="8">
    <source>
        <dbReference type="PROSITE-ProRule" id="PRU00283"/>
    </source>
</evidence>
<accession>A0A915KT94</accession>
<evidence type="ECO:0000256" key="9">
    <source>
        <dbReference type="SAM" id="Coils"/>
    </source>
</evidence>
<dbReference type="GO" id="GO:0005874">
    <property type="term" value="C:microtubule"/>
    <property type="evidence" value="ECO:0007669"/>
    <property type="project" value="UniProtKB-KW"/>
</dbReference>
<evidence type="ECO:0000313" key="13">
    <source>
        <dbReference type="WBParaSite" id="nRc.2.0.1.t41983-RA"/>
    </source>
</evidence>
<dbReference type="GO" id="GO:0007018">
    <property type="term" value="P:microtubule-based movement"/>
    <property type="evidence" value="ECO:0007669"/>
    <property type="project" value="InterPro"/>
</dbReference>
<comment type="subcellular location">
    <subcellularLocation>
        <location evidence="1">Cytoplasm</location>
        <location evidence="1">Cytoskeleton</location>
    </subcellularLocation>
</comment>
<evidence type="ECO:0000256" key="4">
    <source>
        <dbReference type="ARBA" id="ARBA00022741"/>
    </source>
</evidence>
<keyword evidence="4" id="KW-0547">Nucleotide-binding</keyword>
<keyword evidence="3" id="KW-0493">Microtubule</keyword>
<feature type="coiled-coil region" evidence="9">
    <location>
        <begin position="209"/>
        <end position="239"/>
    </location>
</feature>
<feature type="compositionally biased region" description="Basic and acidic residues" evidence="10">
    <location>
        <begin position="120"/>
        <end position="131"/>
    </location>
</feature>